<keyword evidence="3" id="KW-0238">DNA-binding</keyword>
<dbReference type="AlphaFoldDB" id="A0A175YDR6"/>
<reference evidence="6" key="2">
    <citation type="submission" date="2022-03" db="EMBL/GenBank/DDBJ databases">
        <title>Draft title - Genomic analysis of global carrot germplasm unveils the trajectory of domestication and the origin of high carotenoid orange carrot.</title>
        <authorList>
            <person name="Iorizzo M."/>
            <person name="Ellison S."/>
            <person name="Senalik D."/>
            <person name="Macko-Podgorni A."/>
            <person name="Grzebelus D."/>
            <person name="Bostan H."/>
            <person name="Rolling W."/>
            <person name="Curaba J."/>
            <person name="Simon P."/>
        </authorList>
    </citation>
    <scope>NUCLEOTIDE SEQUENCE</scope>
    <source>
        <tissue evidence="6">Leaf</tissue>
    </source>
</reference>
<proteinExistence type="predicted"/>
<reference evidence="6" key="1">
    <citation type="journal article" date="2016" name="Nat. Genet.">
        <title>A high-quality carrot genome assembly provides new insights into carotenoid accumulation and asterid genome evolution.</title>
        <authorList>
            <person name="Iorizzo M."/>
            <person name="Ellison S."/>
            <person name="Senalik D."/>
            <person name="Zeng P."/>
            <person name="Satapoomin P."/>
            <person name="Huang J."/>
            <person name="Bowman M."/>
            <person name="Iovene M."/>
            <person name="Sanseverino W."/>
            <person name="Cavagnaro P."/>
            <person name="Yildiz M."/>
            <person name="Macko-Podgorni A."/>
            <person name="Moranska E."/>
            <person name="Grzebelus E."/>
            <person name="Grzebelus D."/>
            <person name="Ashrafi H."/>
            <person name="Zheng Z."/>
            <person name="Cheng S."/>
            <person name="Spooner D."/>
            <person name="Van Deynze A."/>
            <person name="Simon P."/>
        </authorList>
    </citation>
    <scope>NUCLEOTIDE SEQUENCE</scope>
    <source>
        <tissue evidence="6">Leaf</tissue>
    </source>
</reference>
<accession>A0A175YDR6</accession>
<evidence type="ECO:0000313" key="7">
    <source>
        <dbReference type="Proteomes" id="UP000077755"/>
    </source>
</evidence>
<organism evidence="6 7">
    <name type="scientific">Daucus carota subsp. sativus</name>
    <name type="common">Carrot</name>
    <dbReference type="NCBI Taxonomy" id="79200"/>
    <lineage>
        <taxon>Eukaryota</taxon>
        <taxon>Viridiplantae</taxon>
        <taxon>Streptophyta</taxon>
        <taxon>Embryophyta</taxon>
        <taxon>Tracheophyta</taxon>
        <taxon>Spermatophyta</taxon>
        <taxon>Magnoliopsida</taxon>
        <taxon>eudicotyledons</taxon>
        <taxon>Gunneridae</taxon>
        <taxon>Pentapetalae</taxon>
        <taxon>asterids</taxon>
        <taxon>campanulids</taxon>
        <taxon>Apiales</taxon>
        <taxon>Apiaceae</taxon>
        <taxon>Apioideae</taxon>
        <taxon>Scandiceae</taxon>
        <taxon>Daucinae</taxon>
        <taxon>Daucus</taxon>
        <taxon>Daucus sect. Daucus</taxon>
    </lineage>
</organism>
<dbReference type="Gramene" id="KZM80982">
    <property type="protein sequence ID" value="KZM80982"/>
    <property type="gene ID" value="DCAR_031853"/>
</dbReference>
<dbReference type="GO" id="GO:0005634">
    <property type="term" value="C:nucleus"/>
    <property type="evidence" value="ECO:0007669"/>
    <property type="project" value="UniProtKB-SubCell"/>
</dbReference>
<keyword evidence="4" id="KW-0804">Transcription</keyword>
<dbReference type="SUPFAM" id="SSF101936">
    <property type="entry name" value="DNA-binding pseudobarrel domain"/>
    <property type="match status" value="1"/>
</dbReference>
<evidence type="ECO:0000256" key="2">
    <source>
        <dbReference type="ARBA" id="ARBA00023015"/>
    </source>
</evidence>
<dbReference type="GO" id="GO:0003677">
    <property type="term" value="F:DNA binding"/>
    <property type="evidence" value="ECO:0007669"/>
    <property type="project" value="UniProtKB-KW"/>
</dbReference>
<dbReference type="Gene3D" id="2.40.330.10">
    <property type="entry name" value="DNA-binding pseudobarrel domain"/>
    <property type="match status" value="1"/>
</dbReference>
<gene>
    <name evidence="6" type="ORF">DCAR_0623482</name>
</gene>
<protein>
    <submittedName>
        <fullName evidence="6">Uncharacterized protein</fullName>
    </submittedName>
</protein>
<dbReference type="InterPro" id="IPR015300">
    <property type="entry name" value="DNA-bd_pseudobarrel_sf"/>
</dbReference>
<keyword evidence="7" id="KW-1185">Reference proteome</keyword>
<sequence>MRGILFVTEGTVLWQKLGLQASMDLDSEFPVRFIKPIIPEKYGGLGDRMVLPYQFVEKYGSLVGDQLKMVACEGDGVELKFSQTEGTLVGMKILLNKLSAKDMQFLYFQLHADLKLSVCVIDKDTIVEHEAGNCDGCFEVMIKPSHLKDYDFGVTIPSEFSNVSESWQQAETIFVTHGRLNWNLLVRKRSGRVEILGGWPFLWKKLHLTVGDVCLFIPAELFKTD</sequence>
<dbReference type="EMBL" id="CP093348">
    <property type="protein sequence ID" value="WOH04076.1"/>
    <property type="molecule type" value="Genomic_DNA"/>
</dbReference>
<evidence type="ECO:0000313" key="6">
    <source>
        <dbReference type="EMBL" id="WOH04076.1"/>
    </source>
</evidence>
<comment type="subcellular location">
    <subcellularLocation>
        <location evidence="1">Nucleus</location>
    </subcellularLocation>
</comment>
<keyword evidence="5" id="KW-0539">Nucleus</keyword>
<dbReference type="Proteomes" id="UP000077755">
    <property type="component" value="Chromosome 6"/>
</dbReference>
<evidence type="ECO:0000256" key="1">
    <source>
        <dbReference type="ARBA" id="ARBA00004123"/>
    </source>
</evidence>
<evidence type="ECO:0000256" key="3">
    <source>
        <dbReference type="ARBA" id="ARBA00023125"/>
    </source>
</evidence>
<keyword evidence="2" id="KW-0805">Transcription regulation</keyword>
<evidence type="ECO:0000256" key="4">
    <source>
        <dbReference type="ARBA" id="ARBA00023163"/>
    </source>
</evidence>
<name>A0A175YDR6_DAUCS</name>
<evidence type="ECO:0000256" key="5">
    <source>
        <dbReference type="ARBA" id="ARBA00023242"/>
    </source>
</evidence>